<evidence type="ECO:0008006" key="5">
    <source>
        <dbReference type="Google" id="ProtNLM"/>
    </source>
</evidence>
<dbReference type="InterPro" id="IPR002401">
    <property type="entry name" value="Cyt_P450_E_grp-I"/>
</dbReference>
<keyword evidence="2" id="KW-0349">Heme</keyword>
<dbReference type="AlphaFoldDB" id="A0AA36JD27"/>
<name>A0AA36JD27_9DINO</name>
<dbReference type="GO" id="GO:0016705">
    <property type="term" value="F:oxidoreductase activity, acting on paired donors, with incorporation or reduction of molecular oxygen"/>
    <property type="evidence" value="ECO:0007669"/>
    <property type="project" value="InterPro"/>
</dbReference>
<feature type="binding site" description="axial binding residue" evidence="2">
    <location>
        <position position="432"/>
    </location>
    <ligand>
        <name>heme</name>
        <dbReference type="ChEBI" id="CHEBI:30413"/>
    </ligand>
    <ligandPart>
        <name>Fe</name>
        <dbReference type="ChEBI" id="CHEBI:18248"/>
    </ligandPart>
</feature>
<dbReference type="GO" id="GO:0004497">
    <property type="term" value="F:monooxygenase activity"/>
    <property type="evidence" value="ECO:0007669"/>
    <property type="project" value="InterPro"/>
</dbReference>
<dbReference type="SUPFAM" id="SSF48264">
    <property type="entry name" value="Cytochrome P450"/>
    <property type="match status" value="1"/>
</dbReference>
<reference evidence="3" key="1">
    <citation type="submission" date="2023-08" db="EMBL/GenBank/DDBJ databases">
        <authorList>
            <person name="Chen Y."/>
            <person name="Shah S."/>
            <person name="Dougan E. K."/>
            <person name="Thang M."/>
            <person name="Chan C."/>
        </authorList>
    </citation>
    <scope>NUCLEOTIDE SEQUENCE</scope>
</reference>
<accession>A0AA36JD27</accession>
<dbReference type="InterPro" id="IPR050121">
    <property type="entry name" value="Cytochrome_P450_monoxygenase"/>
</dbReference>
<proteinExistence type="inferred from homology"/>
<evidence type="ECO:0000256" key="1">
    <source>
        <dbReference type="ARBA" id="ARBA00010617"/>
    </source>
</evidence>
<comment type="similarity">
    <text evidence="1">Belongs to the cytochrome P450 family.</text>
</comment>
<dbReference type="Pfam" id="PF00067">
    <property type="entry name" value="p450"/>
    <property type="match status" value="1"/>
</dbReference>
<keyword evidence="2" id="KW-0479">Metal-binding</keyword>
<dbReference type="Proteomes" id="UP001178507">
    <property type="component" value="Unassembled WGS sequence"/>
</dbReference>
<keyword evidence="4" id="KW-1185">Reference proteome</keyword>
<evidence type="ECO:0000313" key="4">
    <source>
        <dbReference type="Proteomes" id="UP001178507"/>
    </source>
</evidence>
<dbReference type="PANTHER" id="PTHR24305:SF166">
    <property type="entry name" value="CYTOCHROME P450 12A4, MITOCHONDRIAL-RELATED"/>
    <property type="match status" value="1"/>
</dbReference>
<gene>
    <name evidence="3" type="ORF">EVOR1521_LOCUS26108</name>
</gene>
<protein>
    <recommendedName>
        <fullName evidence="5">Cytochrome P450</fullName>
    </recommendedName>
</protein>
<dbReference type="GO" id="GO:0005506">
    <property type="term" value="F:iron ion binding"/>
    <property type="evidence" value="ECO:0007669"/>
    <property type="project" value="InterPro"/>
</dbReference>
<evidence type="ECO:0000256" key="2">
    <source>
        <dbReference type="PIRSR" id="PIRSR602401-1"/>
    </source>
</evidence>
<dbReference type="PRINTS" id="PR00385">
    <property type="entry name" value="P450"/>
</dbReference>
<sequence length="484" mass="53884">MALALEERSKLLAAAGVAVSSLLALRWLLKPKVDHFRTVPGVFFLGALPQLGPGAIYFSEKVDEWARDYGEEGVFEMVLAGTRVVAVCSWQMMSKVVDLRPFKATKPPSLQHGAYDMVEGVFFSEGDLWKRERRLLSPAFNAKSLLGYVPSVTELTQTLLDQLAADARNSGQVNFTELLPLYTADVLCRAAFGSDLGMLKNRTRGLVEDVKSIFSALNKRTFFPFPYWKLPFIGRLMDEGYGASQRLGAKMMKLMQEQAGQGNTVVEKLRQLEGDTFTQEELVGNLKVLFMAGTDTTSLALSWAFYFLACDEELQQSIFEEVKNLPAEVSPSQLDGLLMVNAMWLETLRFKGPAPFDVTQLQAPLELAGRTVPAGTEVINCYRYVLRTEPALKAKLGEDLDVFRAQRWLGPEGIVKCPPFDSLAFGSSSRVCLGRQLADYEGRLVLAKVMQNFGFEKWSKAPMKELTQFVLVPAEDVVISLKPR</sequence>
<dbReference type="PRINTS" id="PR00463">
    <property type="entry name" value="EP450I"/>
</dbReference>
<dbReference type="InterPro" id="IPR036396">
    <property type="entry name" value="Cyt_P450_sf"/>
</dbReference>
<comment type="caution">
    <text evidence="3">The sequence shown here is derived from an EMBL/GenBank/DDBJ whole genome shotgun (WGS) entry which is preliminary data.</text>
</comment>
<dbReference type="InterPro" id="IPR001128">
    <property type="entry name" value="Cyt_P450"/>
</dbReference>
<dbReference type="GO" id="GO:0020037">
    <property type="term" value="F:heme binding"/>
    <property type="evidence" value="ECO:0007669"/>
    <property type="project" value="InterPro"/>
</dbReference>
<comment type="cofactor">
    <cofactor evidence="2">
        <name>heme</name>
        <dbReference type="ChEBI" id="CHEBI:30413"/>
    </cofactor>
</comment>
<evidence type="ECO:0000313" key="3">
    <source>
        <dbReference type="EMBL" id="CAJ1403436.1"/>
    </source>
</evidence>
<keyword evidence="2" id="KW-0408">Iron</keyword>
<dbReference type="Gene3D" id="1.10.630.10">
    <property type="entry name" value="Cytochrome P450"/>
    <property type="match status" value="1"/>
</dbReference>
<dbReference type="PANTHER" id="PTHR24305">
    <property type="entry name" value="CYTOCHROME P450"/>
    <property type="match status" value="1"/>
</dbReference>
<organism evidence="3 4">
    <name type="scientific">Effrenium voratum</name>
    <dbReference type="NCBI Taxonomy" id="2562239"/>
    <lineage>
        <taxon>Eukaryota</taxon>
        <taxon>Sar</taxon>
        <taxon>Alveolata</taxon>
        <taxon>Dinophyceae</taxon>
        <taxon>Suessiales</taxon>
        <taxon>Symbiodiniaceae</taxon>
        <taxon>Effrenium</taxon>
    </lineage>
</organism>
<dbReference type="EMBL" id="CAUJNA010003495">
    <property type="protein sequence ID" value="CAJ1403436.1"/>
    <property type="molecule type" value="Genomic_DNA"/>
</dbReference>